<protein>
    <submittedName>
        <fullName evidence="6">ABC transporter ATP-binding protein</fullName>
    </submittedName>
</protein>
<evidence type="ECO:0000259" key="5">
    <source>
        <dbReference type="PROSITE" id="PS50893"/>
    </source>
</evidence>
<dbReference type="PANTHER" id="PTHR42794">
    <property type="entry name" value="HEMIN IMPORT ATP-BINDING PROTEIN HMUV"/>
    <property type="match status" value="1"/>
</dbReference>
<dbReference type="AlphaFoldDB" id="A0A944CCW7"/>
<dbReference type="GO" id="GO:0016887">
    <property type="term" value="F:ATP hydrolysis activity"/>
    <property type="evidence" value="ECO:0007669"/>
    <property type="project" value="InterPro"/>
</dbReference>
<accession>A0A944CCW7</accession>
<dbReference type="SMART" id="SM00382">
    <property type="entry name" value="AAA"/>
    <property type="match status" value="1"/>
</dbReference>
<dbReference type="GO" id="GO:0005524">
    <property type="term" value="F:ATP binding"/>
    <property type="evidence" value="ECO:0007669"/>
    <property type="project" value="UniProtKB-KW"/>
</dbReference>
<feature type="domain" description="ABC transporter" evidence="5">
    <location>
        <begin position="4"/>
        <end position="239"/>
    </location>
</feature>
<keyword evidence="3" id="KW-0547">Nucleotide-binding</keyword>
<name>A0A944CCW7_9HYPH</name>
<gene>
    <name evidence="6" type="ORF">DYI23_08085</name>
</gene>
<dbReference type="SUPFAM" id="SSF52540">
    <property type="entry name" value="P-loop containing nucleoside triphosphate hydrolases"/>
    <property type="match status" value="1"/>
</dbReference>
<evidence type="ECO:0000256" key="2">
    <source>
        <dbReference type="ARBA" id="ARBA00022448"/>
    </source>
</evidence>
<reference evidence="6" key="1">
    <citation type="submission" date="2018-08" db="EMBL/GenBank/DDBJ databases">
        <authorList>
            <person name="Jin W."/>
            <person name="Wang H."/>
            <person name="Yang Y."/>
            <person name="Li M."/>
            <person name="Liu J."/>
        </authorList>
    </citation>
    <scope>NUCLEOTIDE SEQUENCE</scope>
    <source>
        <strain evidence="6">AESS21</strain>
    </source>
</reference>
<dbReference type="FunFam" id="3.40.50.300:FF:000134">
    <property type="entry name" value="Iron-enterobactin ABC transporter ATP-binding protein"/>
    <property type="match status" value="1"/>
</dbReference>
<keyword evidence="2" id="KW-0813">Transport</keyword>
<dbReference type="Proteomes" id="UP000705379">
    <property type="component" value="Unassembled WGS sequence"/>
</dbReference>
<comment type="similarity">
    <text evidence="1">Belongs to the ABC transporter superfamily.</text>
</comment>
<dbReference type="EMBL" id="QTKU01000002">
    <property type="protein sequence ID" value="MBS8260172.1"/>
    <property type="molecule type" value="Genomic_DNA"/>
</dbReference>
<organism evidence="6 7">
    <name type="scientific">Roseibium polysiphoniae</name>
    <dbReference type="NCBI Taxonomy" id="2571221"/>
    <lineage>
        <taxon>Bacteria</taxon>
        <taxon>Pseudomonadati</taxon>
        <taxon>Pseudomonadota</taxon>
        <taxon>Alphaproteobacteria</taxon>
        <taxon>Hyphomicrobiales</taxon>
        <taxon>Stappiaceae</taxon>
        <taxon>Roseibium</taxon>
    </lineage>
</organism>
<dbReference type="PANTHER" id="PTHR42794:SF2">
    <property type="entry name" value="ABC TRANSPORTER ATP-BINDING PROTEIN"/>
    <property type="match status" value="1"/>
</dbReference>
<dbReference type="InterPro" id="IPR017871">
    <property type="entry name" value="ABC_transporter-like_CS"/>
</dbReference>
<evidence type="ECO:0000313" key="7">
    <source>
        <dbReference type="Proteomes" id="UP000705379"/>
    </source>
</evidence>
<comment type="caution">
    <text evidence="6">The sequence shown here is derived from an EMBL/GenBank/DDBJ whole genome shotgun (WGS) entry which is preliminary data.</text>
</comment>
<dbReference type="InterPro" id="IPR027417">
    <property type="entry name" value="P-loop_NTPase"/>
</dbReference>
<dbReference type="CDD" id="cd03214">
    <property type="entry name" value="ABC_Iron-Siderophores_B12_Hemin"/>
    <property type="match status" value="1"/>
</dbReference>
<dbReference type="InterPro" id="IPR003439">
    <property type="entry name" value="ABC_transporter-like_ATP-bd"/>
</dbReference>
<dbReference type="RefSeq" id="WP_213215791.1">
    <property type="nucleotide sequence ID" value="NZ_QTKU01000002.1"/>
</dbReference>
<keyword evidence="4 6" id="KW-0067">ATP-binding</keyword>
<evidence type="ECO:0000256" key="3">
    <source>
        <dbReference type="ARBA" id="ARBA00022741"/>
    </source>
</evidence>
<reference evidence="6" key="2">
    <citation type="journal article" date="2021" name="Microorganisms">
        <title>Bacterial Dimethylsulfoniopropionate Biosynthesis in the East China Sea.</title>
        <authorList>
            <person name="Liu J."/>
            <person name="Zhang Y."/>
            <person name="Liu J."/>
            <person name="Zhong H."/>
            <person name="Williams B.T."/>
            <person name="Zheng Y."/>
            <person name="Curson A.R.J."/>
            <person name="Sun C."/>
            <person name="Sun H."/>
            <person name="Song D."/>
            <person name="Wagner Mackenzie B."/>
            <person name="Bermejo Martinez A."/>
            <person name="Todd J.D."/>
            <person name="Zhang X.H."/>
        </authorList>
    </citation>
    <scope>NUCLEOTIDE SEQUENCE</scope>
    <source>
        <strain evidence="6">AESS21</strain>
    </source>
</reference>
<dbReference type="Pfam" id="PF00005">
    <property type="entry name" value="ABC_tran"/>
    <property type="match status" value="1"/>
</dbReference>
<evidence type="ECO:0000256" key="4">
    <source>
        <dbReference type="ARBA" id="ARBA00022840"/>
    </source>
</evidence>
<dbReference type="Gene3D" id="3.40.50.300">
    <property type="entry name" value="P-loop containing nucleotide triphosphate hydrolases"/>
    <property type="match status" value="1"/>
</dbReference>
<evidence type="ECO:0000313" key="6">
    <source>
        <dbReference type="EMBL" id="MBS8260172.1"/>
    </source>
</evidence>
<dbReference type="PROSITE" id="PS50893">
    <property type="entry name" value="ABC_TRANSPORTER_2"/>
    <property type="match status" value="1"/>
</dbReference>
<dbReference type="InterPro" id="IPR003593">
    <property type="entry name" value="AAA+_ATPase"/>
</dbReference>
<sequence>MTGLSAQDLCFSYGRRQVLSDVSFDPLERGKLTVLIGPNAAGKSTLFRLIAGLLAPSAGKVHIADTDLARLSTRERLKKVCFMPQFFTANAALTVFDVMMMAHKQLKGWRVSEDDMFAVGQALEDAGIGHLAEAYVSELSGGQSQMVSVAQSLIRKSDVYLFDEPTSALDLRHQLDVLTQIKTAVAGRQAVGMVALHDLNLAARYADNLILLGEGRILAQGSPEEVLRSPAISNTYGVEIEITTGPRENLLVHAYTS</sequence>
<proteinExistence type="inferred from homology"/>
<evidence type="ECO:0000256" key="1">
    <source>
        <dbReference type="ARBA" id="ARBA00005417"/>
    </source>
</evidence>
<dbReference type="PROSITE" id="PS00211">
    <property type="entry name" value="ABC_TRANSPORTER_1"/>
    <property type="match status" value="1"/>
</dbReference>